<organism evidence="1 2">
    <name type="scientific">Pseudomonas amygdali pv. lachrymans str. M301315</name>
    <dbReference type="NCBI Taxonomy" id="629260"/>
    <lineage>
        <taxon>Bacteria</taxon>
        <taxon>Pseudomonadati</taxon>
        <taxon>Pseudomonadota</taxon>
        <taxon>Gammaproteobacteria</taxon>
        <taxon>Pseudomonadales</taxon>
        <taxon>Pseudomonadaceae</taxon>
        <taxon>Pseudomonas</taxon>
        <taxon>Pseudomonas amygdali</taxon>
    </lineage>
</organism>
<dbReference type="Proteomes" id="UP000006426">
    <property type="component" value="Plasmid pmppla107"/>
</dbReference>
<dbReference type="RefSeq" id="WP_005742087.1">
    <property type="nucleotide sequence ID" value="NZ_CP031226.1"/>
</dbReference>
<gene>
    <name evidence="1" type="ORF">PLA107_031085</name>
</gene>
<dbReference type="EMBL" id="CP031226">
    <property type="protein sequence ID" value="AXH59670.1"/>
    <property type="molecule type" value="Genomic_DNA"/>
</dbReference>
<protein>
    <submittedName>
        <fullName evidence="1">Uncharacterized protein</fullName>
    </submittedName>
</protein>
<dbReference type="GeneID" id="39473907"/>
<name>A0AAD0PVT2_PSEAV</name>
<accession>A0AAD0PVT2</accession>
<reference evidence="1 2" key="1">
    <citation type="journal article" date="2011" name="PLoS Pathog.">
        <title>Dynamic evolution of pathogenicity revealed by sequencing and comparative genomics of 19 Pseudomonas syringae isolates.</title>
        <authorList>
            <person name="Baltrus D.A."/>
            <person name="Nishimura M.T."/>
            <person name="Romanchuk A."/>
            <person name="Chang J.H."/>
            <person name="Mukhtar M.S."/>
            <person name="Cherkis K."/>
            <person name="Roach J."/>
            <person name="Grant S.R."/>
            <person name="Jones C.D."/>
            <person name="Dangl J.L."/>
        </authorList>
    </citation>
    <scope>NUCLEOTIDE SEQUENCE [LARGE SCALE GENOMIC DNA]</scope>
    <source>
        <strain evidence="1 2">M301315</strain>
    </source>
</reference>
<geneLocation type="plasmid" evidence="2">
    <name>pmppla107</name>
</geneLocation>
<evidence type="ECO:0000313" key="1">
    <source>
        <dbReference type="EMBL" id="AXH59670.1"/>
    </source>
</evidence>
<sequence>MSNMSHQDHPSLYERLDYTFELLYEGINQNDAEKVDTALFALPQVMHDAIDARCYPLLGQVDRKMMAVFSEHKLLSKVVAGNVSEDILEQLMGHATPHVSDLAGMGRDRMSVRVGKLIAASMLKRYPKGLKDYQELLSPFTREKHLDTYKMIYTHLLKSTLLLSEDEYRKNHRINSSNLFDVTTMNDLEHFSPLLEAIAQVLFENQEIVLKHLDIQRQGTYIKSCPINIRMICKLHEMGFDRLADAWGPNIFHDQIEPKQMVHAEKAGIAIERDFAISKLLFKDNPSERLYASEDKIKIPVDAMVYALHSDQFTIDDLEEVRVRIAGSRDKVNKNLNLRMPSTLSLALRAIYGDPKMKEPSELLLQKTELMVAWALKNKPGPFHPEFTKTILELERFPKKILLAHPSLRETVFAADLGI</sequence>
<proteinExistence type="predicted"/>
<dbReference type="AlphaFoldDB" id="A0AAD0PVT2"/>
<keyword evidence="1" id="KW-0614">Plasmid</keyword>
<evidence type="ECO:0000313" key="2">
    <source>
        <dbReference type="Proteomes" id="UP000006426"/>
    </source>
</evidence>